<proteinExistence type="predicted"/>
<sequence length="99" mass="11200">MSRIDSGLGIVKIVGIRLDTFGAQSVIPMPYYQGQIEALTIIDYLYLHFFLIDDWIRSESALSLELFELLFIEFALDLKLSEIGSKLGMAVKLIGFVRI</sequence>
<dbReference type="AlphaFoldDB" id="A0A9N9DEL3"/>
<organism evidence="1 2">
    <name type="scientific">Dentiscutata erythropus</name>
    <dbReference type="NCBI Taxonomy" id="1348616"/>
    <lineage>
        <taxon>Eukaryota</taxon>
        <taxon>Fungi</taxon>
        <taxon>Fungi incertae sedis</taxon>
        <taxon>Mucoromycota</taxon>
        <taxon>Glomeromycotina</taxon>
        <taxon>Glomeromycetes</taxon>
        <taxon>Diversisporales</taxon>
        <taxon>Gigasporaceae</taxon>
        <taxon>Dentiscutata</taxon>
    </lineage>
</organism>
<reference evidence="1" key="1">
    <citation type="submission" date="2021-06" db="EMBL/GenBank/DDBJ databases">
        <authorList>
            <person name="Kallberg Y."/>
            <person name="Tangrot J."/>
            <person name="Rosling A."/>
        </authorList>
    </citation>
    <scope>NUCLEOTIDE SEQUENCE</scope>
    <source>
        <strain evidence="1">MA453B</strain>
    </source>
</reference>
<evidence type="ECO:0000313" key="2">
    <source>
        <dbReference type="Proteomes" id="UP000789405"/>
    </source>
</evidence>
<comment type="caution">
    <text evidence="1">The sequence shown here is derived from an EMBL/GenBank/DDBJ whole genome shotgun (WGS) entry which is preliminary data.</text>
</comment>
<dbReference type="EMBL" id="CAJVPY010005129">
    <property type="protein sequence ID" value="CAG8636110.1"/>
    <property type="molecule type" value="Genomic_DNA"/>
</dbReference>
<name>A0A9N9DEL3_9GLOM</name>
<accession>A0A9N9DEL3</accession>
<dbReference type="Proteomes" id="UP000789405">
    <property type="component" value="Unassembled WGS sequence"/>
</dbReference>
<gene>
    <name evidence="1" type="ORF">DERYTH_LOCUS9404</name>
</gene>
<protein>
    <submittedName>
        <fullName evidence="1">23753_t:CDS:1</fullName>
    </submittedName>
</protein>
<keyword evidence="2" id="KW-1185">Reference proteome</keyword>
<evidence type="ECO:0000313" key="1">
    <source>
        <dbReference type="EMBL" id="CAG8636110.1"/>
    </source>
</evidence>